<organism evidence="3">
    <name type="scientific">Salvia splendens</name>
    <name type="common">Scarlet sage</name>
    <dbReference type="NCBI Taxonomy" id="180675"/>
    <lineage>
        <taxon>Eukaryota</taxon>
        <taxon>Viridiplantae</taxon>
        <taxon>Streptophyta</taxon>
        <taxon>Embryophyta</taxon>
        <taxon>Tracheophyta</taxon>
        <taxon>Spermatophyta</taxon>
        <taxon>Magnoliopsida</taxon>
        <taxon>eudicotyledons</taxon>
        <taxon>Gunneridae</taxon>
        <taxon>Pentapetalae</taxon>
        <taxon>asterids</taxon>
        <taxon>lamiids</taxon>
        <taxon>Lamiales</taxon>
        <taxon>Lamiaceae</taxon>
        <taxon>Nepetoideae</taxon>
        <taxon>Mentheae</taxon>
        <taxon>Salviinae</taxon>
        <taxon>Salvia</taxon>
        <taxon>Salvia subgen. Calosphace</taxon>
        <taxon>core Calosphace</taxon>
    </lineage>
</organism>
<feature type="domain" description="Protein kinase" evidence="2">
    <location>
        <begin position="1"/>
        <end position="178"/>
    </location>
</feature>
<dbReference type="AlphaFoldDB" id="A0A8X8XGZ6"/>
<keyword evidence="4" id="KW-1185">Reference proteome</keyword>
<dbReference type="PROSITE" id="PS50011">
    <property type="entry name" value="PROTEIN_KINASE_DOM"/>
    <property type="match status" value="1"/>
</dbReference>
<sequence>MDEDDKVTLDPNILKRVQYRRSSLKCYFFDWISLELYWCKYYPKPIHSRKEDNNSIPRLLVHQGVDAFQLIHFIPITSSAYVARLWLWLWLWLSSSVREKDPEGERRLKADVWLLGITALELAYGGLRITSRRELESIHVSGQKRVFSKGFMDLVVSCPDFRPEKRPTSAQLLCHHAFKRVQSWHVLPEGLFPDDEFY</sequence>
<dbReference type="GO" id="GO:0043539">
    <property type="term" value="F:protein serine/threonine kinase activator activity"/>
    <property type="evidence" value="ECO:0007669"/>
    <property type="project" value="InterPro"/>
</dbReference>
<name>A0A8X8XGZ6_SALSN</name>
<dbReference type="InterPro" id="IPR000719">
    <property type="entry name" value="Prot_kinase_dom"/>
</dbReference>
<evidence type="ECO:0000256" key="1">
    <source>
        <dbReference type="ARBA" id="ARBA00008874"/>
    </source>
</evidence>
<evidence type="ECO:0000313" key="3">
    <source>
        <dbReference type="EMBL" id="KAG6412684.1"/>
    </source>
</evidence>
<reference evidence="3" key="2">
    <citation type="submission" date="2020-08" db="EMBL/GenBank/DDBJ databases">
        <title>Plant Genome Project.</title>
        <authorList>
            <person name="Zhang R.-G."/>
        </authorList>
    </citation>
    <scope>NUCLEOTIDE SEQUENCE</scope>
    <source>
        <strain evidence="3">Huo1</strain>
        <tissue evidence="3">Leaf</tissue>
    </source>
</reference>
<evidence type="ECO:0000259" key="2">
    <source>
        <dbReference type="PROSITE" id="PS50011"/>
    </source>
</evidence>
<dbReference type="Proteomes" id="UP000298416">
    <property type="component" value="Unassembled WGS sequence"/>
</dbReference>
<accession>A0A8X8XGZ6</accession>
<dbReference type="Gene3D" id="1.10.510.10">
    <property type="entry name" value="Transferase(Phosphotransferase) domain 1"/>
    <property type="match status" value="1"/>
</dbReference>
<dbReference type="GO" id="GO:0004672">
    <property type="term" value="F:protein kinase activity"/>
    <property type="evidence" value="ECO:0007669"/>
    <property type="project" value="InterPro"/>
</dbReference>
<dbReference type="PANTHER" id="PTHR48014:SF7">
    <property type="entry name" value="SERINE_THREONINE-PROTEIN KINASE BLUS1"/>
    <property type="match status" value="1"/>
</dbReference>
<dbReference type="SUPFAM" id="SSF56112">
    <property type="entry name" value="Protein kinase-like (PK-like)"/>
    <property type="match status" value="1"/>
</dbReference>
<dbReference type="EMBL" id="PNBA02000009">
    <property type="protein sequence ID" value="KAG6412684.1"/>
    <property type="molecule type" value="Genomic_DNA"/>
</dbReference>
<comment type="similarity">
    <text evidence="1">Belongs to the protein kinase superfamily. STE Ser/Thr protein kinase family. STE20 subfamily.</text>
</comment>
<reference evidence="3" key="1">
    <citation type="submission" date="2018-01" db="EMBL/GenBank/DDBJ databases">
        <authorList>
            <person name="Mao J.F."/>
        </authorList>
    </citation>
    <scope>NUCLEOTIDE SEQUENCE</scope>
    <source>
        <strain evidence="3">Huo1</strain>
        <tissue evidence="3">Leaf</tissue>
    </source>
</reference>
<dbReference type="InterPro" id="IPR047173">
    <property type="entry name" value="STRAD_A/B-like"/>
</dbReference>
<proteinExistence type="inferred from homology"/>
<evidence type="ECO:0000313" key="4">
    <source>
        <dbReference type="Proteomes" id="UP000298416"/>
    </source>
</evidence>
<dbReference type="GO" id="GO:0005524">
    <property type="term" value="F:ATP binding"/>
    <property type="evidence" value="ECO:0007669"/>
    <property type="project" value="InterPro"/>
</dbReference>
<dbReference type="InterPro" id="IPR011009">
    <property type="entry name" value="Kinase-like_dom_sf"/>
</dbReference>
<protein>
    <recommendedName>
        <fullName evidence="2">Protein kinase domain-containing protein</fullName>
    </recommendedName>
</protein>
<gene>
    <name evidence="3" type="ORF">SASPL_125368</name>
</gene>
<dbReference type="PANTHER" id="PTHR48014">
    <property type="entry name" value="SERINE/THREONINE-PROTEIN KINASE FRAY2"/>
    <property type="match status" value="1"/>
</dbReference>
<comment type="caution">
    <text evidence="3">The sequence shown here is derived from an EMBL/GenBank/DDBJ whole genome shotgun (WGS) entry which is preliminary data.</text>
</comment>